<reference evidence="1" key="1">
    <citation type="submission" date="2020-11" db="EMBL/GenBank/DDBJ databases">
        <title>Adaptations for nitrogen fixation in a non-lichenized fungal sporocarp promotes dispersal by wood-feeding termites.</title>
        <authorList>
            <consortium name="DOE Joint Genome Institute"/>
            <person name="Koch R.A."/>
            <person name="Yoon G."/>
            <person name="Arayal U."/>
            <person name="Lail K."/>
            <person name="Amirebrahimi M."/>
            <person name="Labutti K."/>
            <person name="Lipzen A."/>
            <person name="Riley R."/>
            <person name="Barry K."/>
            <person name="Henrissat B."/>
            <person name="Grigoriev I.V."/>
            <person name="Herr J.R."/>
            <person name="Aime M.C."/>
        </authorList>
    </citation>
    <scope>NUCLEOTIDE SEQUENCE</scope>
    <source>
        <strain evidence="1">MCA 3950</strain>
    </source>
</reference>
<evidence type="ECO:0000313" key="1">
    <source>
        <dbReference type="EMBL" id="KAG7439127.1"/>
    </source>
</evidence>
<dbReference type="OrthoDB" id="2941000at2759"/>
<accession>A0A9P7VEI0</accession>
<keyword evidence="2" id="KW-1185">Reference proteome</keyword>
<dbReference type="GeneID" id="66106974"/>
<name>A0A9P7VEI0_9AGAR</name>
<dbReference type="Proteomes" id="UP000812287">
    <property type="component" value="Unassembled WGS sequence"/>
</dbReference>
<organism evidence="1 2">
    <name type="scientific">Guyanagaster necrorhizus</name>
    <dbReference type="NCBI Taxonomy" id="856835"/>
    <lineage>
        <taxon>Eukaryota</taxon>
        <taxon>Fungi</taxon>
        <taxon>Dikarya</taxon>
        <taxon>Basidiomycota</taxon>
        <taxon>Agaricomycotina</taxon>
        <taxon>Agaricomycetes</taxon>
        <taxon>Agaricomycetidae</taxon>
        <taxon>Agaricales</taxon>
        <taxon>Marasmiineae</taxon>
        <taxon>Physalacriaceae</taxon>
        <taxon>Guyanagaster</taxon>
    </lineage>
</organism>
<protein>
    <submittedName>
        <fullName evidence="1">Uncharacterized protein</fullName>
    </submittedName>
</protein>
<dbReference type="RefSeq" id="XP_043032631.1">
    <property type="nucleotide sequence ID" value="XM_043184677.1"/>
</dbReference>
<evidence type="ECO:0000313" key="2">
    <source>
        <dbReference type="Proteomes" id="UP000812287"/>
    </source>
</evidence>
<dbReference type="AlphaFoldDB" id="A0A9P7VEI0"/>
<sequence>MDWPLSQKVGDLIVDIVVEEGHSLNHFSLMSRAMLYRIRYASTASRHGTLARVRNFTTPSVPLRIFVPLSKDSSCMDFPMQNVRPSSWKPYAPCFTALKEFHIEDFSCIRLPRKFFSQLSKCIGISKITLHNTVLSSYTDFALIIRAFPNLGDLYLKSVSATVDSESCSSVQDNSVAPTIKTLDINISEEFLLRVSRDIREEADAPAAMIQL</sequence>
<dbReference type="EMBL" id="MU250617">
    <property type="protein sequence ID" value="KAG7439127.1"/>
    <property type="molecule type" value="Genomic_DNA"/>
</dbReference>
<comment type="caution">
    <text evidence="1">The sequence shown here is derived from an EMBL/GenBank/DDBJ whole genome shotgun (WGS) entry which is preliminary data.</text>
</comment>
<gene>
    <name evidence="1" type="ORF">BT62DRAFT_924906</name>
</gene>
<proteinExistence type="predicted"/>